<gene>
    <name evidence="1" type="ORF">E5329_26305</name>
</gene>
<organism evidence="1 2">
    <name type="scientific">Petralouisia muris</name>
    <dbReference type="NCBI Taxonomy" id="3032872"/>
    <lineage>
        <taxon>Bacteria</taxon>
        <taxon>Bacillati</taxon>
        <taxon>Bacillota</taxon>
        <taxon>Clostridia</taxon>
        <taxon>Lachnospirales</taxon>
        <taxon>Lachnospiraceae</taxon>
        <taxon>Petralouisia</taxon>
    </lineage>
</organism>
<proteinExistence type="predicted"/>
<sequence length="411" mass="48182">MKISSFLQEQLHRGKEILEKCLTVAESGSMEEIRYVKQKEKYGTRALYEIAFSEDSEEFVDYYYEWKTSDNQILVMEEDRKIQVMMHLNPYALWLYGQLQTIPYIVAVATKPECRRLGKMGRVMEYALQDLADRKIPFTFLLPADPAYYQGQGFVFFSQVFSEENHWETRDLHAANVLPFQNETLQEAVHSENEILQKAEAVFFFSEEKSHAEKKEMQWRQANQEDIPEMIEFSNNILKEQYHIFIKRDEWYYKRLFAEVKTERGGILIWKNRKVTQGVLVYGMEEPDRAEVKELLLMPGFCSRTKEALTEVCREAIPDCEIAFAEFDMMFRIASLREFVFLMKSEAKHCYDVKIKDSVIASNCGCYRIEIGKSGGKIQEIPGESVKQEMDISELAGMLVRDTRVNLSEWV</sequence>
<evidence type="ECO:0000313" key="2">
    <source>
        <dbReference type="Proteomes" id="UP000304953"/>
    </source>
</evidence>
<comment type="caution">
    <text evidence="1">The sequence shown here is derived from an EMBL/GenBank/DDBJ whole genome shotgun (WGS) entry which is preliminary data.</text>
</comment>
<accession>A0AC61RP43</accession>
<reference evidence="1" key="1">
    <citation type="submission" date="2019-04" db="EMBL/GenBank/DDBJ databases">
        <title>Microbes associate with the intestines of laboratory mice.</title>
        <authorList>
            <person name="Navarre W."/>
            <person name="Wong E."/>
            <person name="Huang K."/>
            <person name="Tropini C."/>
            <person name="Ng K."/>
            <person name="Yu B."/>
        </authorList>
    </citation>
    <scope>NUCLEOTIDE SEQUENCE</scope>
    <source>
        <strain evidence="1">NM01_1-7b</strain>
    </source>
</reference>
<name>A0AC61RP43_9FIRM</name>
<dbReference type="Proteomes" id="UP000304953">
    <property type="component" value="Unassembled WGS sequence"/>
</dbReference>
<dbReference type="EMBL" id="SRYA01000108">
    <property type="protein sequence ID" value="TGY87740.1"/>
    <property type="molecule type" value="Genomic_DNA"/>
</dbReference>
<evidence type="ECO:0000313" key="1">
    <source>
        <dbReference type="EMBL" id="TGY87740.1"/>
    </source>
</evidence>
<protein>
    <submittedName>
        <fullName evidence="1">GNAT family N-acetyltransferase</fullName>
    </submittedName>
</protein>
<keyword evidence="2" id="KW-1185">Reference proteome</keyword>